<evidence type="ECO:0000313" key="2">
    <source>
        <dbReference type="EMBL" id="MBD2500026.1"/>
    </source>
</evidence>
<protein>
    <recommendedName>
        <fullName evidence="1">LSDAT prokaryote domain-containing protein</fullName>
    </recommendedName>
</protein>
<keyword evidence="3" id="KW-1185">Reference proteome</keyword>
<accession>A0ABR8CZD0</accession>
<sequence>MNVPSSETTPLEPYHTHFVLVPGSDWGDESPWLAQIASVLASEAPSVAVLVNGGEIAKKNVSENFKAKRPVLAMAGSGRLADTLATALRGEKFDDLARELVAIGLLQAIDLKESFEGLTQLINEMFSAQN</sequence>
<name>A0ABR8CZD0_9NOST</name>
<dbReference type="Proteomes" id="UP000661112">
    <property type="component" value="Unassembled WGS sequence"/>
</dbReference>
<organism evidence="2 3">
    <name type="scientific">Anabaena azotica FACHB-119</name>
    <dbReference type="NCBI Taxonomy" id="947527"/>
    <lineage>
        <taxon>Bacteria</taxon>
        <taxon>Bacillati</taxon>
        <taxon>Cyanobacteriota</taxon>
        <taxon>Cyanophyceae</taxon>
        <taxon>Nostocales</taxon>
        <taxon>Nostocaceae</taxon>
        <taxon>Anabaena</taxon>
        <taxon>Anabaena azotica</taxon>
    </lineage>
</organism>
<reference evidence="2 3" key="1">
    <citation type="journal article" date="2020" name="ISME J.">
        <title>Comparative genomics reveals insights into cyanobacterial evolution and habitat adaptation.</title>
        <authorList>
            <person name="Chen M.Y."/>
            <person name="Teng W.K."/>
            <person name="Zhao L."/>
            <person name="Hu C.X."/>
            <person name="Zhou Y.K."/>
            <person name="Han B.P."/>
            <person name="Song L.R."/>
            <person name="Shu W.S."/>
        </authorList>
    </citation>
    <scope>NUCLEOTIDE SEQUENCE [LARGE SCALE GENOMIC DNA]</scope>
    <source>
        <strain evidence="2 3">FACHB-119</strain>
    </source>
</reference>
<dbReference type="Pfam" id="PF18171">
    <property type="entry name" value="LSDAT_prok"/>
    <property type="match status" value="1"/>
</dbReference>
<proteinExistence type="predicted"/>
<comment type="caution">
    <text evidence="2">The sequence shown here is derived from an EMBL/GenBank/DDBJ whole genome shotgun (WGS) entry which is preliminary data.</text>
</comment>
<dbReference type="RefSeq" id="WP_190468002.1">
    <property type="nucleotide sequence ID" value="NZ_JACJSG010000005.1"/>
</dbReference>
<feature type="domain" description="LSDAT prokaryote" evidence="1">
    <location>
        <begin position="5"/>
        <end position="114"/>
    </location>
</feature>
<gene>
    <name evidence="2" type="ORF">H6G83_05225</name>
</gene>
<dbReference type="EMBL" id="JACJSG010000005">
    <property type="protein sequence ID" value="MBD2500026.1"/>
    <property type="molecule type" value="Genomic_DNA"/>
</dbReference>
<evidence type="ECO:0000313" key="3">
    <source>
        <dbReference type="Proteomes" id="UP000661112"/>
    </source>
</evidence>
<dbReference type="InterPro" id="IPR041482">
    <property type="entry name" value="LSDAT_prok"/>
</dbReference>
<evidence type="ECO:0000259" key="1">
    <source>
        <dbReference type="Pfam" id="PF18171"/>
    </source>
</evidence>